<evidence type="ECO:0000256" key="1">
    <source>
        <dbReference type="SAM" id="MobiDB-lite"/>
    </source>
</evidence>
<evidence type="ECO:0000313" key="4">
    <source>
        <dbReference type="EMBL" id="MPR36824.1"/>
    </source>
</evidence>
<keyword evidence="5" id="KW-1185">Reference proteome</keyword>
<dbReference type="Proteomes" id="UP000479293">
    <property type="component" value="Unassembled WGS sequence"/>
</dbReference>
<evidence type="ECO:0000313" key="5">
    <source>
        <dbReference type="Proteomes" id="UP000479293"/>
    </source>
</evidence>
<feature type="compositionally biased region" description="Low complexity" evidence="1">
    <location>
        <begin position="202"/>
        <end position="217"/>
    </location>
</feature>
<dbReference type="Pfam" id="PF13568">
    <property type="entry name" value="OMP_b-brl_2"/>
    <property type="match status" value="1"/>
</dbReference>
<evidence type="ECO:0000259" key="3">
    <source>
        <dbReference type="Pfam" id="PF13568"/>
    </source>
</evidence>
<feature type="domain" description="Outer membrane protein beta-barrel" evidence="3">
    <location>
        <begin position="20"/>
        <end position="202"/>
    </location>
</feature>
<feature type="chain" id="PRO_5028992655" evidence="2">
    <location>
        <begin position="22"/>
        <end position="230"/>
    </location>
</feature>
<keyword evidence="2" id="KW-0732">Signal</keyword>
<protein>
    <submittedName>
        <fullName evidence="4">Outer membrane beta-barrel protein</fullName>
    </submittedName>
</protein>
<organism evidence="4 5">
    <name type="scientific">Salmonirosea aquatica</name>
    <dbReference type="NCBI Taxonomy" id="2654236"/>
    <lineage>
        <taxon>Bacteria</taxon>
        <taxon>Pseudomonadati</taxon>
        <taxon>Bacteroidota</taxon>
        <taxon>Cytophagia</taxon>
        <taxon>Cytophagales</taxon>
        <taxon>Spirosomataceae</taxon>
        <taxon>Salmonirosea</taxon>
    </lineage>
</organism>
<reference evidence="4 5" key="1">
    <citation type="submission" date="2019-10" db="EMBL/GenBank/DDBJ databases">
        <title>Draft Genome Sequence of Cytophagaceae sp. SJW1-29.</title>
        <authorList>
            <person name="Choi A."/>
        </authorList>
    </citation>
    <scope>NUCLEOTIDE SEQUENCE [LARGE SCALE GENOMIC DNA]</scope>
    <source>
        <strain evidence="4 5">SJW1-29</strain>
    </source>
</reference>
<comment type="caution">
    <text evidence="4">The sequence shown here is derived from an EMBL/GenBank/DDBJ whole genome shotgun (WGS) entry which is preliminary data.</text>
</comment>
<accession>A0A7C9FBK2</accession>
<dbReference type="EMBL" id="WHLY01000002">
    <property type="protein sequence ID" value="MPR36824.1"/>
    <property type="molecule type" value="Genomic_DNA"/>
</dbReference>
<feature type="signal peptide" evidence="2">
    <location>
        <begin position="1"/>
        <end position="21"/>
    </location>
</feature>
<sequence>MKANQFFFLSILVLFSARSMAQTTAKKFTWGLKVGANFSQLDDLSYQTPRLGSDGLPVMSGGNVVYDFFQQNDAHTTGLVGGAYARIGRKMYIQPEVLFSVKGGKMDLIRQGLETRSFDTRVGSIDLPLLLGIKLGPLRLNAGPMASLRVLDGDLKGALKEYTSQSVRQSIQQAQFGYQAGIGLSFSGMQLDLRREGGLGKSASTTAEPTTPASVSPRSSLWQLTVGFGF</sequence>
<feature type="region of interest" description="Disordered" evidence="1">
    <location>
        <begin position="199"/>
        <end position="218"/>
    </location>
</feature>
<gene>
    <name evidence="4" type="ORF">GBK04_26710</name>
</gene>
<dbReference type="InterPro" id="IPR025665">
    <property type="entry name" value="Beta-barrel_OMP_2"/>
</dbReference>
<proteinExistence type="predicted"/>
<dbReference type="AlphaFoldDB" id="A0A7C9FBK2"/>
<name>A0A7C9FBK2_9BACT</name>
<dbReference type="RefSeq" id="WP_152765064.1">
    <property type="nucleotide sequence ID" value="NZ_WHLY01000002.1"/>
</dbReference>
<evidence type="ECO:0000256" key="2">
    <source>
        <dbReference type="SAM" id="SignalP"/>
    </source>
</evidence>